<protein>
    <submittedName>
        <fullName evidence="2">UPF0193 protein EVG1-like</fullName>
    </submittedName>
</protein>
<dbReference type="PANTHER" id="PTHR28348:SF1">
    <property type="entry name" value="UPF0193 PROTEIN EVG1"/>
    <property type="match status" value="1"/>
</dbReference>
<feature type="compositionally biased region" description="Basic and acidic residues" evidence="1">
    <location>
        <begin position="220"/>
        <end position="242"/>
    </location>
</feature>
<dbReference type="FunCoup" id="A0A194QTK1">
    <property type="interactions" value="2"/>
</dbReference>
<evidence type="ECO:0000313" key="3">
    <source>
        <dbReference type="Proteomes" id="UP000053240"/>
    </source>
</evidence>
<gene>
    <name evidence="2" type="ORF">RR48_13069</name>
</gene>
<organism evidence="2 3">
    <name type="scientific">Papilio machaon</name>
    <name type="common">Old World swallowtail butterfly</name>
    <dbReference type="NCBI Taxonomy" id="76193"/>
    <lineage>
        <taxon>Eukaryota</taxon>
        <taxon>Metazoa</taxon>
        <taxon>Ecdysozoa</taxon>
        <taxon>Arthropoda</taxon>
        <taxon>Hexapoda</taxon>
        <taxon>Insecta</taxon>
        <taxon>Pterygota</taxon>
        <taxon>Neoptera</taxon>
        <taxon>Endopterygota</taxon>
        <taxon>Lepidoptera</taxon>
        <taxon>Glossata</taxon>
        <taxon>Ditrysia</taxon>
        <taxon>Papilionoidea</taxon>
        <taxon>Papilionidae</taxon>
        <taxon>Papilioninae</taxon>
        <taxon>Papilio</taxon>
    </lineage>
</organism>
<dbReference type="InterPro" id="IPR007914">
    <property type="entry name" value="UPF0193"/>
</dbReference>
<keyword evidence="3" id="KW-1185">Reference proteome</keyword>
<dbReference type="Pfam" id="PF05250">
    <property type="entry name" value="UPF0193"/>
    <property type="match status" value="1"/>
</dbReference>
<dbReference type="KEGG" id="pmac:106718037"/>
<accession>A0A194QTK1</accession>
<evidence type="ECO:0000313" key="2">
    <source>
        <dbReference type="EMBL" id="KPJ08330.1"/>
    </source>
</evidence>
<dbReference type="OrthoDB" id="10262032at2759"/>
<dbReference type="EMBL" id="KQ461155">
    <property type="protein sequence ID" value="KPJ08330.1"/>
    <property type="molecule type" value="Genomic_DNA"/>
</dbReference>
<feature type="compositionally biased region" description="Pro residues" evidence="1">
    <location>
        <begin position="135"/>
        <end position="148"/>
    </location>
</feature>
<dbReference type="PANTHER" id="PTHR28348">
    <property type="entry name" value="UPF0193 PROTEIN EVG1"/>
    <property type="match status" value="1"/>
</dbReference>
<sequence length="277" mass="31828">METPDSNGYVNITWPSKNIPHGGIFHTRVQNFSPAQQSFLKVLLDESKFTIAQRRKSAFNLRQDDGRKEKPAPQVRENVRTLRPRTSCRRSLSAIRASGVLEPDAYKPLKRGEDREKLKERLADFMTYGDLGQRPPKPARPIKCPPKLPTNKEKWNDLVTQIRERADWLAEMEMLGEADPHREVIQDQIADRIRALDALGIDSECSSARSRRSGFSVLDTGRRSVRSKDSDNTERTMSSKEKKILKKGPIKKNKEVEENVDAYSRMSPLEYTPRRRV</sequence>
<proteinExistence type="predicted"/>
<name>A0A194QTK1_PAPMA</name>
<dbReference type="Proteomes" id="UP000053240">
    <property type="component" value="Unassembled WGS sequence"/>
</dbReference>
<dbReference type="InParanoid" id="A0A194QTK1"/>
<reference evidence="2 3" key="1">
    <citation type="journal article" date="2015" name="Nat. Commun.">
        <title>Outbred genome sequencing and CRISPR/Cas9 gene editing in butterflies.</title>
        <authorList>
            <person name="Li X."/>
            <person name="Fan D."/>
            <person name="Zhang W."/>
            <person name="Liu G."/>
            <person name="Zhang L."/>
            <person name="Zhao L."/>
            <person name="Fang X."/>
            <person name="Chen L."/>
            <person name="Dong Y."/>
            <person name="Chen Y."/>
            <person name="Ding Y."/>
            <person name="Zhao R."/>
            <person name="Feng M."/>
            <person name="Zhu Y."/>
            <person name="Feng Y."/>
            <person name="Jiang X."/>
            <person name="Zhu D."/>
            <person name="Xiang H."/>
            <person name="Feng X."/>
            <person name="Li S."/>
            <person name="Wang J."/>
            <person name="Zhang G."/>
            <person name="Kronforst M.R."/>
            <person name="Wang W."/>
        </authorList>
    </citation>
    <scope>NUCLEOTIDE SEQUENCE [LARGE SCALE GENOMIC DNA]</scope>
    <source>
        <strain evidence="2">Ya'a_city_454_Pm</strain>
        <tissue evidence="2">Whole body</tissue>
    </source>
</reference>
<dbReference type="STRING" id="76193.A0A194QTK1"/>
<dbReference type="AlphaFoldDB" id="A0A194QTK1"/>
<evidence type="ECO:0000256" key="1">
    <source>
        <dbReference type="SAM" id="MobiDB-lite"/>
    </source>
</evidence>
<feature type="region of interest" description="Disordered" evidence="1">
    <location>
        <begin position="210"/>
        <end position="277"/>
    </location>
</feature>
<feature type="region of interest" description="Disordered" evidence="1">
    <location>
        <begin position="128"/>
        <end position="152"/>
    </location>
</feature>